<protein>
    <submittedName>
        <fullName evidence="2">Uncharacterized protein</fullName>
    </submittedName>
</protein>
<organism evidence="1 2">
    <name type="scientific">Heterorhabditis bacteriophora</name>
    <name type="common">Entomopathogenic nematode worm</name>
    <dbReference type="NCBI Taxonomy" id="37862"/>
    <lineage>
        <taxon>Eukaryota</taxon>
        <taxon>Metazoa</taxon>
        <taxon>Ecdysozoa</taxon>
        <taxon>Nematoda</taxon>
        <taxon>Chromadorea</taxon>
        <taxon>Rhabditida</taxon>
        <taxon>Rhabditina</taxon>
        <taxon>Rhabditomorpha</taxon>
        <taxon>Strongyloidea</taxon>
        <taxon>Heterorhabditidae</taxon>
        <taxon>Heterorhabditis</taxon>
    </lineage>
</organism>
<evidence type="ECO:0000313" key="2">
    <source>
        <dbReference type="WBParaSite" id="Hba_15940"/>
    </source>
</evidence>
<proteinExistence type="predicted"/>
<keyword evidence="1" id="KW-1185">Reference proteome</keyword>
<dbReference type="Proteomes" id="UP000095283">
    <property type="component" value="Unplaced"/>
</dbReference>
<sequence>MLVDDAYPEGGRTGIERDNCAKEQRFNESDAPESSSTLLLHTVSLKFRQYNIGYRNISNGEAADEGNTFCMLQGAKKKPISVAN</sequence>
<evidence type="ECO:0000313" key="1">
    <source>
        <dbReference type="Proteomes" id="UP000095283"/>
    </source>
</evidence>
<name>A0A1I7XF32_HETBA</name>
<dbReference type="WBParaSite" id="Hba_15940">
    <property type="protein sequence ID" value="Hba_15940"/>
    <property type="gene ID" value="Hba_15940"/>
</dbReference>
<reference evidence="2" key="1">
    <citation type="submission" date="2016-11" db="UniProtKB">
        <authorList>
            <consortium name="WormBaseParasite"/>
        </authorList>
    </citation>
    <scope>IDENTIFICATION</scope>
</reference>
<dbReference type="AlphaFoldDB" id="A0A1I7XF32"/>
<accession>A0A1I7XF32</accession>